<proteinExistence type="predicted"/>
<evidence type="ECO:0000313" key="2">
    <source>
        <dbReference type="EMBL" id="KAJ7218528.1"/>
    </source>
</evidence>
<feature type="compositionally biased region" description="Low complexity" evidence="1">
    <location>
        <begin position="217"/>
        <end position="231"/>
    </location>
</feature>
<gene>
    <name evidence="2" type="ORF">GGX14DRAFT_390295</name>
</gene>
<sequence length="272" mass="28760">MSYQMSFGVAYIVVTTQAKLVYESADASYADPAPTPPTDQLEPDLWRFRTAFRTGTYLGTMDTMGQSGYQVNHIQKDVQRPSWFQANFVTTPTTGMAFQGRANSNSTCGGAESNRGPPEMHKHSNSGFPRHTTFADTYAQTEVDPVTAVTLWQFGVGRLLGGESTLPLIPIGTAPGGVETTYLYQALSQVVVTATNDDGFLSVVGTRVTTIPRTVIASSGPSGPAARAQPGSGPGFGGLGLVKTPSPGPSPSQARPSPRPGLQARLVHDPLV</sequence>
<accession>A0AAD6VSU1</accession>
<dbReference type="EMBL" id="JARJCW010000012">
    <property type="protein sequence ID" value="KAJ7218528.1"/>
    <property type="molecule type" value="Genomic_DNA"/>
</dbReference>
<organism evidence="2 3">
    <name type="scientific">Mycena pura</name>
    <dbReference type="NCBI Taxonomy" id="153505"/>
    <lineage>
        <taxon>Eukaryota</taxon>
        <taxon>Fungi</taxon>
        <taxon>Dikarya</taxon>
        <taxon>Basidiomycota</taxon>
        <taxon>Agaricomycotina</taxon>
        <taxon>Agaricomycetes</taxon>
        <taxon>Agaricomycetidae</taxon>
        <taxon>Agaricales</taxon>
        <taxon>Marasmiineae</taxon>
        <taxon>Mycenaceae</taxon>
        <taxon>Mycena</taxon>
    </lineage>
</organism>
<dbReference type="Proteomes" id="UP001219525">
    <property type="component" value="Unassembled WGS sequence"/>
</dbReference>
<evidence type="ECO:0000313" key="3">
    <source>
        <dbReference type="Proteomes" id="UP001219525"/>
    </source>
</evidence>
<comment type="caution">
    <text evidence="2">The sequence shown here is derived from an EMBL/GenBank/DDBJ whole genome shotgun (WGS) entry which is preliminary data.</text>
</comment>
<keyword evidence="3" id="KW-1185">Reference proteome</keyword>
<reference evidence="2" key="1">
    <citation type="submission" date="2023-03" db="EMBL/GenBank/DDBJ databases">
        <title>Massive genome expansion in bonnet fungi (Mycena s.s.) driven by repeated elements and novel gene families across ecological guilds.</title>
        <authorList>
            <consortium name="Lawrence Berkeley National Laboratory"/>
            <person name="Harder C.B."/>
            <person name="Miyauchi S."/>
            <person name="Viragh M."/>
            <person name="Kuo A."/>
            <person name="Thoen E."/>
            <person name="Andreopoulos B."/>
            <person name="Lu D."/>
            <person name="Skrede I."/>
            <person name="Drula E."/>
            <person name="Henrissat B."/>
            <person name="Morin E."/>
            <person name="Kohler A."/>
            <person name="Barry K."/>
            <person name="LaButti K."/>
            <person name="Morin E."/>
            <person name="Salamov A."/>
            <person name="Lipzen A."/>
            <person name="Mereny Z."/>
            <person name="Hegedus B."/>
            <person name="Baldrian P."/>
            <person name="Stursova M."/>
            <person name="Weitz H."/>
            <person name="Taylor A."/>
            <person name="Grigoriev I.V."/>
            <person name="Nagy L.G."/>
            <person name="Martin F."/>
            <person name="Kauserud H."/>
        </authorList>
    </citation>
    <scope>NUCLEOTIDE SEQUENCE</scope>
    <source>
        <strain evidence="2">9144</strain>
    </source>
</reference>
<name>A0AAD6VSU1_9AGAR</name>
<evidence type="ECO:0000256" key="1">
    <source>
        <dbReference type="SAM" id="MobiDB-lite"/>
    </source>
</evidence>
<feature type="region of interest" description="Disordered" evidence="1">
    <location>
        <begin position="215"/>
        <end position="272"/>
    </location>
</feature>
<feature type="region of interest" description="Disordered" evidence="1">
    <location>
        <begin position="103"/>
        <end position="131"/>
    </location>
</feature>
<protein>
    <submittedName>
        <fullName evidence="2">Uncharacterized protein</fullName>
    </submittedName>
</protein>
<dbReference type="AlphaFoldDB" id="A0AAD6VSU1"/>